<dbReference type="InterPro" id="IPR000086">
    <property type="entry name" value="NUDIX_hydrolase_dom"/>
</dbReference>
<keyword evidence="10" id="KW-1185">Reference proteome</keyword>
<evidence type="ECO:0000256" key="3">
    <source>
        <dbReference type="ARBA" id="ARBA00007275"/>
    </source>
</evidence>
<dbReference type="GO" id="GO:0006753">
    <property type="term" value="P:nucleoside phosphate metabolic process"/>
    <property type="evidence" value="ECO:0007669"/>
    <property type="project" value="TreeGrafter"/>
</dbReference>
<evidence type="ECO:0000256" key="4">
    <source>
        <dbReference type="ARBA" id="ARBA00016377"/>
    </source>
</evidence>
<comment type="cofactor">
    <cofactor evidence="2">
        <name>Mg(2+)</name>
        <dbReference type="ChEBI" id="CHEBI:18420"/>
    </cofactor>
</comment>
<feature type="domain" description="Nudix hydrolase" evidence="8">
    <location>
        <begin position="45"/>
        <end position="176"/>
    </location>
</feature>
<dbReference type="GO" id="GO:0005829">
    <property type="term" value="C:cytosol"/>
    <property type="evidence" value="ECO:0007669"/>
    <property type="project" value="TreeGrafter"/>
</dbReference>
<dbReference type="HOGENOM" id="CLU_062658_5_1_4"/>
<dbReference type="Proteomes" id="UP000002440">
    <property type="component" value="Chromosome"/>
</dbReference>
<dbReference type="Gene3D" id="3.90.79.10">
    <property type="entry name" value="Nucleoside Triphosphate Pyrophosphohydrolase"/>
    <property type="match status" value="1"/>
</dbReference>
<name>Q1GZM4_METFK</name>
<dbReference type="Pfam" id="PF00293">
    <property type="entry name" value="NUDIX"/>
    <property type="match status" value="1"/>
</dbReference>
<evidence type="ECO:0000256" key="2">
    <source>
        <dbReference type="ARBA" id="ARBA00001946"/>
    </source>
</evidence>
<gene>
    <name evidence="9" type="ordered locus">Mfla_2046</name>
</gene>
<dbReference type="RefSeq" id="WP_011480267.1">
    <property type="nucleotide sequence ID" value="NC_007947.1"/>
</dbReference>
<dbReference type="STRING" id="265072.Mfla_2046"/>
<dbReference type="GO" id="GO:0019693">
    <property type="term" value="P:ribose phosphate metabolic process"/>
    <property type="evidence" value="ECO:0007669"/>
    <property type="project" value="TreeGrafter"/>
</dbReference>
<sequence>MSHHQYDDQDLVEVTLSSETIAEGGMLLVKRDQVRVPSGATSQREYVIHPGAVVVVPVLENGNILLERQFRYPLSRVFIELPAGKIDAGEPPLETGKRELLEETGYTAADWVYLGLQHPCIGYSNEVIHIYLACGLSAGQHNRDIDEALQLFEASLEQCMQMIRDGELTDGKTIVALFHAEKFLSGEWPGRDQP</sequence>
<dbReference type="SUPFAM" id="SSF55811">
    <property type="entry name" value="Nudix"/>
    <property type="match status" value="1"/>
</dbReference>
<evidence type="ECO:0000313" key="9">
    <source>
        <dbReference type="EMBL" id="ABE50313.1"/>
    </source>
</evidence>
<dbReference type="KEGG" id="mfa:Mfla_2046"/>
<comment type="similarity">
    <text evidence="3">Belongs to the Nudix hydrolase family. NudK subfamily.</text>
</comment>
<dbReference type="PANTHER" id="PTHR11839:SF18">
    <property type="entry name" value="NUDIX HYDROLASE DOMAIN-CONTAINING PROTEIN"/>
    <property type="match status" value="1"/>
</dbReference>
<dbReference type="PROSITE" id="PS51462">
    <property type="entry name" value="NUDIX"/>
    <property type="match status" value="1"/>
</dbReference>
<organism evidence="9 10">
    <name type="scientific">Methylobacillus flagellatus (strain ATCC 51484 / DSM 6875 / VKM B-1610 / KT)</name>
    <dbReference type="NCBI Taxonomy" id="265072"/>
    <lineage>
        <taxon>Bacteria</taxon>
        <taxon>Pseudomonadati</taxon>
        <taxon>Pseudomonadota</taxon>
        <taxon>Betaproteobacteria</taxon>
        <taxon>Nitrosomonadales</taxon>
        <taxon>Methylophilaceae</taxon>
        <taxon>Methylobacillus</taxon>
    </lineage>
</organism>
<dbReference type="InterPro" id="IPR015797">
    <property type="entry name" value="NUDIX_hydrolase-like_dom_sf"/>
</dbReference>
<dbReference type="eggNOG" id="COG0494">
    <property type="taxonomic scope" value="Bacteria"/>
</dbReference>
<accession>Q1GZM4</accession>
<keyword evidence="5 9" id="KW-0378">Hydrolase</keyword>
<evidence type="ECO:0000313" key="10">
    <source>
        <dbReference type="Proteomes" id="UP000002440"/>
    </source>
</evidence>
<protein>
    <recommendedName>
        <fullName evidence="4">GDP-mannose pyrophosphatase</fullName>
    </recommendedName>
    <alternativeName>
        <fullName evidence="6">GDP-mannose hydrolase</fullName>
    </alternativeName>
    <alternativeName>
        <fullName evidence="7">GDPMK</fullName>
    </alternativeName>
</protein>
<dbReference type="GO" id="GO:0016787">
    <property type="term" value="F:hydrolase activity"/>
    <property type="evidence" value="ECO:0007669"/>
    <property type="project" value="UniProtKB-KW"/>
</dbReference>
<evidence type="ECO:0000256" key="7">
    <source>
        <dbReference type="ARBA" id="ARBA00032272"/>
    </source>
</evidence>
<evidence type="ECO:0000256" key="1">
    <source>
        <dbReference type="ARBA" id="ARBA00000847"/>
    </source>
</evidence>
<proteinExistence type="inferred from homology"/>
<dbReference type="PANTHER" id="PTHR11839">
    <property type="entry name" value="UDP/ADP-SUGAR PYROPHOSPHATASE"/>
    <property type="match status" value="1"/>
</dbReference>
<evidence type="ECO:0000256" key="6">
    <source>
        <dbReference type="ARBA" id="ARBA00032162"/>
    </source>
</evidence>
<reference evidence="9 10" key="1">
    <citation type="submission" date="2006-03" db="EMBL/GenBank/DDBJ databases">
        <title>Complete sequence of Methylobacillus flagellatus KT.</title>
        <authorList>
            <consortium name="US DOE Joint Genome Institute"/>
            <person name="Copeland A."/>
            <person name="Lucas S."/>
            <person name="Lapidus A."/>
            <person name="Barry K."/>
            <person name="Detter J.C."/>
            <person name="Glavina del Rio T."/>
            <person name="Hammon N."/>
            <person name="Israni S."/>
            <person name="Dalin E."/>
            <person name="Tice H."/>
            <person name="Pitluck S."/>
            <person name="Brettin T."/>
            <person name="Bruce D."/>
            <person name="Han C."/>
            <person name="Tapia R."/>
            <person name="Saunders E."/>
            <person name="Gilna P."/>
            <person name="Schmutz J."/>
            <person name="Larimer F."/>
            <person name="Land M."/>
            <person name="Kyrpides N."/>
            <person name="Anderson I."/>
            <person name="Richardson P."/>
        </authorList>
    </citation>
    <scope>NUCLEOTIDE SEQUENCE [LARGE SCALE GENOMIC DNA]</scope>
    <source>
        <strain evidence="10">KT / ATCC 51484 / DSM 6875</strain>
    </source>
</reference>
<dbReference type="EMBL" id="CP000284">
    <property type="protein sequence ID" value="ABE50313.1"/>
    <property type="molecule type" value="Genomic_DNA"/>
</dbReference>
<dbReference type="OrthoDB" id="9806150at2"/>
<evidence type="ECO:0000256" key="5">
    <source>
        <dbReference type="ARBA" id="ARBA00022801"/>
    </source>
</evidence>
<dbReference type="AlphaFoldDB" id="Q1GZM4"/>
<evidence type="ECO:0000259" key="8">
    <source>
        <dbReference type="PROSITE" id="PS51462"/>
    </source>
</evidence>
<comment type="catalytic activity">
    <reaction evidence="1">
        <text>GDP-alpha-D-mannose + H2O = alpha-D-mannose 1-phosphate + GMP + 2 H(+)</text>
        <dbReference type="Rhea" id="RHEA:27978"/>
        <dbReference type="ChEBI" id="CHEBI:15377"/>
        <dbReference type="ChEBI" id="CHEBI:15378"/>
        <dbReference type="ChEBI" id="CHEBI:57527"/>
        <dbReference type="ChEBI" id="CHEBI:58115"/>
        <dbReference type="ChEBI" id="CHEBI:58409"/>
    </reaction>
</comment>